<dbReference type="EMBL" id="JAKOGI010000835">
    <property type="protein sequence ID" value="KAJ8430001.1"/>
    <property type="molecule type" value="Genomic_DNA"/>
</dbReference>
<comment type="caution">
    <text evidence="1">The sequence shown here is derived from an EMBL/GenBank/DDBJ whole genome shotgun (WGS) entry which is preliminary data.</text>
</comment>
<sequence>MWAEDRDFSTLMEEQKNRVYDGCYMFQLVKFLKNLKAPLTKLNKDKCSDIHQDPLNKELQQEEEKCRSAYLKITKSSLRRQSSYVYSIINDRGEKVEGFTAAAKVMTDYYQKLLGEQRVNRVHPNQEVIQQGLELKLEQKFRLFYNAWYERNKVEFHKAQRNAQEVIKRIIEQVRQRILFLEFKIRRYTQLTEQIM</sequence>
<protein>
    <submittedName>
        <fullName evidence="1">Uncharacterized protein</fullName>
    </submittedName>
</protein>
<proteinExistence type="predicted"/>
<evidence type="ECO:0000313" key="2">
    <source>
        <dbReference type="Proteomes" id="UP001153076"/>
    </source>
</evidence>
<dbReference type="Proteomes" id="UP001153076">
    <property type="component" value="Unassembled WGS sequence"/>
</dbReference>
<name>A0A9Q1JRX9_9CARY</name>
<organism evidence="1 2">
    <name type="scientific">Carnegiea gigantea</name>
    <dbReference type="NCBI Taxonomy" id="171969"/>
    <lineage>
        <taxon>Eukaryota</taxon>
        <taxon>Viridiplantae</taxon>
        <taxon>Streptophyta</taxon>
        <taxon>Embryophyta</taxon>
        <taxon>Tracheophyta</taxon>
        <taxon>Spermatophyta</taxon>
        <taxon>Magnoliopsida</taxon>
        <taxon>eudicotyledons</taxon>
        <taxon>Gunneridae</taxon>
        <taxon>Pentapetalae</taxon>
        <taxon>Caryophyllales</taxon>
        <taxon>Cactineae</taxon>
        <taxon>Cactaceae</taxon>
        <taxon>Cactoideae</taxon>
        <taxon>Echinocereeae</taxon>
        <taxon>Carnegiea</taxon>
    </lineage>
</organism>
<gene>
    <name evidence="1" type="ORF">Cgig2_033926</name>
</gene>
<evidence type="ECO:0000313" key="1">
    <source>
        <dbReference type="EMBL" id="KAJ8430001.1"/>
    </source>
</evidence>
<dbReference type="AlphaFoldDB" id="A0A9Q1JRX9"/>
<keyword evidence="2" id="KW-1185">Reference proteome</keyword>
<reference evidence="1" key="1">
    <citation type="submission" date="2022-04" db="EMBL/GenBank/DDBJ databases">
        <title>Carnegiea gigantea Genome sequencing and assembly v2.</title>
        <authorList>
            <person name="Copetti D."/>
            <person name="Sanderson M.J."/>
            <person name="Burquez A."/>
            <person name="Wojciechowski M.F."/>
        </authorList>
    </citation>
    <scope>NUCLEOTIDE SEQUENCE</scope>
    <source>
        <strain evidence="1">SGP5-SGP5p</strain>
        <tissue evidence="1">Aerial part</tissue>
    </source>
</reference>
<accession>A0A9Q1JRX9</accession>